<name>A0A8S9ZLM4_9BILA</name>
<keyword evidence="2" id="KW-1185">Reference proteome</keyword>
<evidence type="ECO:0000313" key="1">
    <source>
        <dbReference type="EMBL" id="KAF7634142.1"/>
    </source>
</evidence>
<comment type="caution">
    <text evidence="1">The sequence shown here is derived from an EMBL/GenBank/DDBJ whole genome shotgun (WGS) entry which is preliminary data.</text>
</comment>
<dbReference type="PANTHER" id="PTHR37973">
    <property type="entry name" value="CHONDROITIN PROTEOGLYCAN 3"/>
    <property type="match status" value="1"/>
</dbReference>
<accession>A0A8S9ZLM4</accession>
<proteinExistence type="predicted"/>
<dbReference type="Proteomes" id="UP000605970">
    <property type="component" value="Unassembled WGS sequence"/>
</dbReference>
<sequence>MKIILIIVLKIFIIFWSFQVFVYSSQSLNNTDNKCDPVFPCTSDDSCNGGKCIGRHTGKCLCLCTPNRRCNNDVACGLFSGACNNGRCDCLKAFQKAGYR</sequence>
<dbReference type="PANTHER" id="PTHR37973:SF1">
    <property type="entry name" value="DICKKOPF_N DOMAIN-CONTAINING PROTEIN"/>
    <property type="match status" value="1"/>
</dbReference>
<dbReference type="AlphaFoldDB" id="A0A8S9ZLM4"/>
<dbReference type="InterPro" id="IPR039260">
    <property type="entry name" value="Cpg-3"/>
</dbReference>
<gene>
    <name evidence="1" type="ORF">Mgra_00006440</name>
</gene>
<feature type="non-terminal residue" evidence="1">
    <location>
        <position position="100"/>
    </location>
</feature>
<reference evidence="1" key="1">
    <citation type="journal article" date="2020" name="Ecol. Evol.">
        <title>Genome structure and content of the rice root-knot nematode (Meloidogyne graminicola).</title>
        <authorList>
            <person name="Phan N.T."/>
            <person name="Danchin E.G.J."/>
            <person name="Klopp C."/>
            <person name="Perfus-Barbeoch L."/>
            <person name="Kozlowski D.K."/>
            <person name="Koutsovoulos G.D."/>
            <person name="Lopez-Roques C."/>
            <person name="Bouchez O."/>
            <person name="Zahm M."/>
            <person name="Besnard G."/>
            <person name="Bellafiore S."/>
        </authorList>
    </citation>
    <scope>NUCLEOTIDE SEQUENCE</scope>
    <source>
        <strain evidence="1">VN-18</strain>
    </source>
</reference>
<organism evidence="1 2">
    <name type="scientific">Meloidogyne graminicola</name>
    <dbReference type="NCBI Taxonomy" id="189291"/>
    <lineage>
        <taxon>Eukaryota</taxon>
        <taxon>Metazoa</taxon>
        <taxon>Ecdysozoa</taxon>
        <taxon>Nematoda</taxon>
        <taxon>Chromadorea</taxon>
        <taxon>Rhabditida</taxon>
        <taxon>Tylenchina</taxon>
        <taxon>Tylenchomorpha</taxon>
        <taxon>Tylenchoidea</taxon>
        <taxon>Meloidogynidae</taxon>
        <taxon>Meloidogyninae</taxon>
        <taxon>Meloidogyne</taxon>
    </lineage>
</organism>
<evidence type="ECO:0000313" key="2">
    <source>
        <dbReference type="Proteomes" id="UP000605970"/>
    </source>
</evidence>
<dbReference type="EMBL" id="JABEBT010000063">
    <property type="protein sequence ID" value="KAF7634142.1"/>
    <property type="molecule type" value="Genomic_DNA"/>
</dbReference>
<protein>
    <submittedName>
        <fullName evidence="1">Uncharacterized protein</fullName>
    </submittedName>
</protein>